<reference evidence="5 6" key="1">
    <citation type="submission" date="2017-10" db="EMBL/GenBank/DDBJ databases">
        <title>Extensive intraspecific genome diversity in a model arbuscular mycorrhizal fungus.</title>
        <authorList>
            <person name="Chen E.C.H."/>
            <person name="Morin E."/>
            <person name="Baudet D."/>
            <person name="Noel J."/>
            <person name="Ndikumana S."/>
            <person name="Charron P."/>
            <person name="St-Onge C."/>
            <person name="Giorgi J."/>
            <person name="Grigoriev I.V."/>
            <person name="Roux C."/>
            <person name="Martin F.M."/>
            <person name="Corradi N."/>
        </authorList>
    </citation>
    <scope>NUCLEOTIDE SEQUENCE [LARGE SCALE GENOMIC DNA]</scope>
    <source>
        <strain evidence="5 6">A1</strain>
    </source>
</reference>
<feature type="transmembrane region" description="Helical" evidence="2">
    <location>
        <begin position="142"/>
        <end position="160"/>
    </location>
</feature>
<accession>A0A2I1E103</accession>
<feature type="chain" id="PRO_5014179396" evidence="3">
    <location>
        <begin position="23"/>
        <end position="348"/>
    </location>
</feature>
<comment type="caution">
    <text evidence="5">The sequence shown here is derived from an EMBL/GenBank/DDBJ whole genome shotgun (WGS) entry which is preliminary data.</text>
</comment>
<dbReference type="Proteomes" id="UP000232688">
    <property type="component" value="Unassembled WGS sequence"/>
</dbReference>
<dbReference type="AlphaFoldDB" id="A0A2I1E103"/>
<dbReference type="OrthoDB" id="2355644at2759"/>
<keyword evidence="2" id="KW-1133">Transmembrane helix</keyword>
<sequence length="348" mass="39788">MRHLKRLLFGIILLSSFDSAFADEYEPSQDIFDQLINVIAPLLIIFLFDTKEVKKPPEDKKKPEDNRESEARNSENLDVETAERPKSTLKSSSKRDSEDNGAEEKENIGGTPINSRGDLGEKTEERPKPTLKQSPKRVFDDFLYILSSFVLPTIVFYINHEEFATPIWIPILSVAITGVIIISIVWIYVFPKSSNMPMVLVGIFSLTHEICFIFYTRYNPVNNLNLKNGFSYLHVAILIFGTINLLYACYYLYKVGVIPNDRFIVFGNRIFLLTNPVIQMLNMALLSGNGYYLTKLILAINITFLSRIVDYAREKPDLNECLGEQIGYLYSIVISAFGQNVRSWNYTS</sequence>
<dbReference type="VEuPathDB" id="FungiDB:RhiirA1_493995"/>
<feature type="transmembrane region" description="Helical" evidence="2">
    <location>
        <begin position="197"/>
        <end position="218"/>
    </location>
</feature>
<evidence type="ECO:0000313" key="4">
    <source>
        <dbReference type="EMBL" id="CAB5362344.1"/>
    </source>
</evidence>
<keyword evidence="2" id="KW-0472">Membrane</keyword>
<keyword evidence="3" id="KW-0732">Signal</keyword>
<dbReference type="InterPro" id="IPR046566">
    <property type="entry name" value="DUF6720"/>
</dbReference>
<feature type="compositionally biased region" description="Basic and acidic residues" evidence="1">
    <location>
        <begin position="55"/>
        <end position="86"/>
    </location>
</feature>
<keyword evidence="2" id="KW-0812">Transmembrane</keyword>
<evidence type="ECO:0000313" key="6">
    <source>
        <dbReference type="Proteomes" id="UP000232688"/>
    </source>
</evidence>
<dbReference type="Pfam" id="PF20480">
    <property type="entry name" value="DUF6720"/>
    <property type="match status" value="1"/>
</dbReference>
<feature type="compositionally biased region" description="Basic and acidic residues" evidence="1">
    <location>
        <begin position="118"/>
        <end position="128"/>
    </location>
</feature>
<reference evidence="4" key="3">
    <citation type="submission" date="2020-05" db="EMBL/GenBank/DDBJ databases">
        <authorList>
            <person name="Rincon C."/>
            <person name="Sanders R I."/>
            <person name="Robbins C."/>
            <person name="Chaturvedi A."/>
        </authorList>
    </citation>
    <scope>NUCLEOTIDE SEQUENCE</scope>
    <source>
        <strain evidence="4">CHB12</strain>
    </source>
</reference>
<reference evidence="5 6" key="2">
    <citation type="submission" date="2017-10" db="EMBL/GenBank/DDBJ databases">
        <title>Genome analyses suggest a sexual origin of heterokaryosis in a supposedly ancient asexual fungus.</title>
        <authorList>
            <person name="Corradi N."/>
            <person name="Sedzielewska K."/>
            <person name="Noel J."/>
            <person name="Charron P."/>
            <person name="Farinelli L."/>
            <person name="Marton T."/>
            <person name="Kruger M."/>
            <person name="Pelin A."/>
            <person name="Brachmann A."/>
            <person name="Corradi N."/>
        </authorList>
    </citation>
    <scope>NUCLEOTIDE SEQUENCE [LARGE SCALE GENOMIC DNA]</scope>
    <source>
        <strain evidence="5 6">A1</strain>
    </source>
</reference>
<feature type="signal peptide" evidence="3">
    <location>
        <begin position="1"/>
        <end position="22"/>
    </location>
</feature>
<name>A0A2I1E103_9GLOM</name>
<proteinExistence type="predicted"/>
<feature type="transmembrane region" description="Helical" evidence="2">
    <location>
        <begin position="166"/>
        <end position="190"/>
    </location>
</feature>
<organism evidence="5 6">
    <name type="scientific">Rhizophagus irregularis</name>
    <dbReference type="NCBI Taxonomy" id="588596"/>
    <lineage>
        <taxon>Eukaryota</taxon>
        <taxon>Fungi</taxon>
        <taxon>Fungi incertae sedis</taxon>
        <taxon>Mucoromycota</taxon>
        <taxon>Glomeromycotina</taxon>
        <taxon>Glomeromycetes</taxon>
        <taxon>Glomerales</taxon>
        <taxon>Glomeraceae</taxon>
        <taxon>Rhizophagus</taxon>
    </lineage>
</organism>
<evidence type="ECO:0000256" key="1">
    <source>
        <dbReference type="SAM" id="MobiDB-lite"/>
    </source>
</evidence>
<dbReference type="Proteomes" id="UP000684084">
    <property type="component" value="Unassembled WGS sequence"/>
</dbReference>
<dbReference type="VEuPathDB" id="FungiDB:RhiirFUN_007334"/>
<dbReference type="EMBL" id="LLXH01001403">
    <property type="protein sequence ID" value="PKC59073.1"/>
    <property type="molecule type" value="Genomic_DNA"/>
</dbReference>
<feature type="compositionally biased region" description="Basic and acidic residues" evidence="1">
    <location>
        <begin position="93"/>
        <end position="107"/>
    </location>
</feature>
<feature type="transmembrane region" description="Helical" evidence="2">
    <location>
        <begin position="265"/>
        <end position="285"/>
    </location>
</feature>
<dbReference type="VEuPathDB" id="FungiDB:FUN_005155"/>
<feature type="region of interest" description="Disordered" evidence="1">
    <location>
        <begin position="55"/>
        <end position="132"/>
    </location>
</feature>
<gene>
    <name evidence="4" type="ORF">CHRIB12_LOCUS9047</name>
    <name evidence="5" type="ORF">RhiirA1_493995</name>
</gene>
<evidence type="ECO:0000256" key="2">
    <source>
        <dbReference type="SAM" id="Phobius"/>
    </source>
</evidence>
<evidence type="ECO:0000256" key="3">
    <source>
        <dbReference type="SAM" id="SignalP"/>
    </source>
</evidence>
<dbReference type="EMBL" id="CAGKOT010000017">
    <property type="protein sequence ID" value="CAB5362344.1"/>
    <property type="molecule type" value="Genomic_DNA"/>
</dbReference>
<evidence type="ECO:0000313" key="5">
    <source>
        <dbReference type="EMBL" id="PKC59073.1"/>
    </source>
</evidence>
<protein>
    <submittedName>
        <fullName evidence="5">Uncharacterized protein</fullName>
    </submittedName>
</protein>
<feature type="transmembrane region" description="Helical" evidence="2">
    <location>
        <begin position="230"/>
        <end position="253"/>
    </location>
</feature>